<evidence type="ECO:0000256" key="2">
    <source>
        <dbReference type="ARBA" id="ARBA00009530"/>
    </source>
</evidence>
<dbReference type="PROSITE" id="PS01309">
    <property type="entry name" value="UPF0057"/>
    <property type="match status" value="1"/>
</dbReference>
<evidence type="ECO:0000256" key="1">
    <source>
        <dbReference type="ARBA" id="ARBA00004370"/>
    </source>
</evidence>
<keyword evidence="5" id="KW-0472">Membrane</keyword>
<reference evidence="8" key="2">
    <citation type="journal article" date="2013" name="PLoS Genet.">
        <title>Comparative genome structure, secondary metabolite, and effector coding capacity across Cochliobolus pathogens.</title>
        <authorList>
            <person name="Condon B.J."/>
            <person name="Leng Y."/>
            <person name="Wu D."/>
            <person name="Bushley K.E."/>
            <person name="Ohm R.A."/>
            <person name="Otillar R."/>
            <person name="Martin J."/>
            <person name="Schackwitz W."/>
            <person name="Grimwood J."/>
            <person name="MohdZainudin N."/>
            <person name="Xue C."/>
            <person name="Wang R."/>
            <person name="Manning V.A."/>
            <person name="Dhillon B."/>
            <person name="Tu Z.J."/>
            <person name="Steffenson B.J."/>
            <person name="Salamov A."/>
            <person name="Sun H."/>
            <person name="Lowry S."/>
            <person name="LaButti K."/>
            <person name="Han J."/>
            <person name="Copeland A."/>
            <person name="Lindquist E."/>
            <person name="Barry K."/>
            <person name="Schmutz J."/>
            <person name="Baker S.E."/>
            <person name="Ciuffetti L.M."/>
            <person name="Grigoriev I.V."/>
            <person name="Zhong S."/>
            <person name="Turgeon B.G."/>
        </authorList>
    </citation>
    <scope>NUCLEOTIDE SEQUENCE [LARGE SCALE GENOMIC DNA]</scope>
    <source>
        <strain evidence="8">C5 / ATCC 48332 / race O</strain>
    </source>
</reference>
<proteinExistence type="inferred from homology"/>
<dbReference type="STRING" id="701091.M2TVJ6"/>
<dbReference type="eggNOG" id="KOG1773">
    <property type="taxonomic scope" value="Eukaryota"/>
</dbReference>
<name>M2TVJ6_COCH5</name>
<evidence type="ECO:0000256" key="5">
    <source>
        <dbReference type="ARBA" id="ARBA00023136"/>
    </source>
</evidence>
<dbReference type="Proteomes" id="UP000016936">
    <property type="component" value="Unassembled WGS sequence"/>
</dbReference>
<protein>
    <recommendedName>
        <fullName evidence="9">CCR4-NOT transcription complex subunit 11</fullName>
    </recommendedName>
</protein>
<comment type="subcellular location">
    <subcellularLocation>
        <location evidence="1">Membrane</location>
    </subcellularLocation>
</comment>
<evidence type="ECO:0000313" key="7">
    <source>
        <dbReference type="EMBL" id="EMD90564.1"/>
    </source>
</evidence>
<dbReference type="PANTHER" id="PTHR21659">
    <property type="entry name" value="HYDROPHOBIC PROTEIN RCI2 LOW TEMPERATURE AND SALT RESPONSIVE PROTEIN LTI6 -RELATED"/>
    <property type="match status" value="1"/>
</dbReference>
<dbReference type="AlphaFoldDB" id="M2TVJ6"/>
<feature type="region of interest" description="Disordered" evidence="6">
    <location>
        <begin position="243"/>
        <end position="262"/>
    </location>
</feature>
<accession>M2TVJ6</accession>
<evidence type="ECO:0008006" key="9">
    <source>
        <dbReference type="Google" id="ProtNLM"/>
    </source>
</evidence>
<gene>
    <name evidence="7" type="ORF">COCHEDRAFT_1179511</name>
</gene>
<evidence type="ECO:0000256" key="3">
    <source>
        <dbReference type="ARBA" id="ARBA00022692"/>
    </source>
</evidence>
<dbReference type="OMA" id="NCEYKLW"/>
<dbReference type="GO" id="GO:0016020">
    <property type="term" value="C:membrane"/>
    <property type="evidence" value="ECO:0007669"/>
    <property type="project" value="UniProtKB-SubCell"/>
</dbReference>
<dbReference type="Pfam" id="PF01679">
    <property type="entry name" value="Pmp3"/>
    <property type="match status" value="1"/>
</dbReference>
<reference evidence="7 8" key="1">
    <citation type="journal article" date="2012" name="PLoS Pathog.">
        <title>Diverse lifestyles and strategies of plant pathogenesis encoded in the genomes of eighteen Dothideomycetes fungi.</title>
        <authorList>
            <person name="Ohm R.A."/>
            <person name="Feau N."/>
            <person name="Henrissat B."/>
            <person name="Schoch C.L."/>
            <person name="Horwitz B.A."/>
            <person name="Barry K.W."/>
            <person name="Condon B.J."/>
            <person name="Copeland A.C."/>
            <person name="Dhillon B."/>
            <person name="Glaser F."/>
            <person name="Hesse C.N."/>
            <person name="Kosti I."/>
            <person name="LaButti K."/>
            <person name="Lindquist E.A."/>
            <person name="Lucas S."/>
            <person name="Salamov A.A."/>
            <person name="Bradshaw R.E."/>
            <person name="Ciuffetti L."/>
            <person name="Hamelin R.C."/>
            <person name="Kema G.H.J."/>
            <person name="Lawrence C."/>
            <person name="Scott J.A."/>
            <person name="Spatafora J.W."/>
            <person name="Turgeon B.G."/>
            <person name="de Wit P.J.G.M."/>
            <person name="Zhong S."/>
            <person name="Goodwin S.B."/>
            <person name="Grigoriev I.V."/>
        </authorList>
    </citation>
    <scope>NUCLEOTIDE SEQUENCE [LARGE SCALE GENOMIC DNA]</scope>
    <source>
        <strain evidence="8">C5 / ATCC 48332 / race O</strain>
    </source>
</reference>
<dbReference type="PANTHER" id="PTHR21659:SF116">
    <property type="entry name" value="PLASMA MEMBRANE PROTEOLIPID 3"/>
    <property type="match status" value="1"/>
</dbReference>
<dbReference type="EMBL" id="KB445578">
    <property type="protein sequence ID" value="EMD90564.1"/>
    <property type="molecule type" value="Genomic_DNA"/>
</dbReference>
<sequence>MPFTASDICKILLAIILPPIGVFLERGCGADFLINILLTILGYIPVTYLTATLTHAEINLISNPNRPSYDTIRDLEIASQGIRSNADQFEESLRIKNTLDAFARRAAAEPSLEVLAAILNCEYKLWKMNEGISMRFKPFLSHWIESLMVIEGELAALQLDTVTDSHMKNTVTTDEILRIRARCIKGLLVDKPIPPKEPTWRAYQRMLENEATLPDFDIVPYMQMLVETQIWDRLPEEQVQPVEKHAQNGTEKNGLRKAKKQRVNGSESWEECMLRKLRDAPEVAADELARLPLEISSLDFLTRLLVDDTFKQFDVDGPNIILRFIQHALRLVEAMEAPPPTLELTTNGIPIVEYGKEAQTRAISILLLFIKNSMSKGKLDAGMLIFEIQEICIRYLWMKEVREFRAWIEQGPWDD</sequence>
<dbReference type="OrthoDB" id="10265389at2759"/>
<keyword evidence="8" id="KW-1185">Reference proteome</keyword>
<evidence type="ECO:0000313" key="8">
    <source>
        <dbReference type="Proteomes" id="UP000016936"/>
    </source>
</evidence>
<keyword evidence="3" id="KW-0812">Transmembrane</keyword>
<keyword evidence="4" id="KW-1133">Transmembrane helix</keyword>
<dbReference type="HOGENOM" id="CLU_685140_0_0_1"/>
<comment type="similarity">
    <text evidence="2">Belongs to the UPF0057 (PMP3) family.</text>
</comment>
<organism evidence="7 8">
    <name type="scientific">Cochliobolus heterostrophus (strain C5 / ATCC 48332 / race O)</name>
    <name type="common">Southern corn leaf blight fungus</name>
    <name type="synonym">Bipolaris maydis</name>
    <dbReference type="NCBI Taxonomy" id="701091"/>
    <lineage>
        <taxon>Eukaryota</taxon>
        <taxon>Fungi</taxon>
        <taxon>Dikarya</taxon>
        <taxon>Ascomycota</taxon>
        <taxon>Pezizomycotina</taxon>
        <taxon>Dothideomycetes</taxon>
        <taxon>Pleosporomycetidae</taxon>
        <taxon>Pleosporales</taxon>
        <taxon>Pleosporineae</taxon>
        <taxon>Pleosporaceae</taxon>
        <taxon>Bipolaris</taxon>
    </lineage>
</organism>
<evidence type="ECO:0000256" key="4">
    <source>
        <dbReference type="ARBA" id="ARBA00022989"/>
    </source>
</evidence>
<evidence type="ECO:0000256" key="6">
    <source>
        <dbReference type="SAM" id="MobiDB-lite"/>
    </source>
</evidence>
<dbReference type="InterPro" id="IPR000612">
    <property type="entry name" value="PMP3"/>
</dbReference>